<organism evidence="18 19">
    <name type="scientific">Nocardioides acrostichi</name>
    <dbReference type="NCBI Taxonomy" id="2784339"/>
    <lineage>
        <taxon>Bacteria</taxon>
        <taxon>Bacillati</taxon>
        <taxon>Actinomycetota</taxon>
        <taxon>Actinomycetes</taxon>
        <taxon>Propionibacteriales</taxon>
        <taxon>Nocardioidaceae</taxon>
        <taxon>Nocardioides</taxon>
    </lineage>
</organism>
<feature type="modified residue" description="4-aspartylphosphate" evidence="14">
    <location>
        <position position="638"/>
    </location>
</feature>
<dbReference type="SMART" id="SM00448">
    <property type="entry name" value="REC"/>
    <property type="match status" value="2"/>
</dbReference>
<dbReference type="Proteomes" id="UP000656804">
    <property type="component" value="Unassembled WGS sequence"/>
</dbReference>
<evidence type="ECO:0000256" key="2">
    <source>
        <dbReference type="ARBA" id="ARBA00004651"/>
    </source>
</evidence>
<dbReference type="InterPro" id="IPR001789">
    <property type="entry name" value="Sig_transdc_resp-reg_receiver"/>
</dbReference>
<protein>
    <recommendedName>
        <fullName evidence="3">histidine kinase</fullName>
        <ecNumber evidence="3">2.7.13.3</ecNumber>
    </recommendedName>
</protein>
<accession>A0A930UXK8</accession>
<dbReference type="RefSeq" id="WP_194501502.1">
    <property type="nucleotide sequence ID" value="NZ_JADIVZ010000001.1"/>
</dbReference>
<evidence type="ECO:0000256" key="5">
    <source>
        <dbReference type="ARBA" id="ARBA00022553"/>
    </source>
</evidence>
<keyword evidence="10" id="KW-0067">ATP-binding</keyword>
<dbReference type="EMBL" id="JADIVZ010000001">
    <property type="protein sequence ID" value="MBF4160244.1"/>
    <property type="molecule type" value="Genomic_DNA"/>
</dbReference>
<dbReference type="GO" id="GO:0005524">
    <property type="term" value="F:ATP binding"/>
    <property type="evidence" value="ECO:0007669"/>
    <property type="project" value="UniProtKB-KW"/>
</dbReference>
<proteinExistence type="predicted"/>
<evidence type="ECO:0000259" key="16">
    <source>
        <dbReference type="PROSITE" id="PS50109"/>
    </source>
</evidence>
<feature type="transmembrane region" description="Helical" evidence="15">
    <location>
        <begin position="295"/>
        <end position="317"/>
    </location>
</feature>
<dbReference type="GO" id="GO:0005886">
    <property type="term" value="C:plasma membrane"/>
    <property type="evidence" value="ECO:0007669"/>
    <property type="project" value="UniProtKB-SubCell"/>
</dbReference>
<dbReference type="CDD" id="cd16922">
    <property type="entry name" value="HATPase_EvgS-ArcB-TorS-like"/>
    <property type="match status" value="1"/>
</dbReference>
<evidence type="ECO:0000256" key="10">
    <source>
        <dbReference type="ARBA" id="ARBA00022840"/>
    </source>
</evidence>
<feature type="transmembrane region" description="Helical" evidence="15">
    <location>
        <begin position="136"/>
        <end position="155"/>
    </location>
</feature>
<feature type="transmembrane region" description="Helical" evidence="15">
    <location>
        <begin position="72"/>
        <end position="96"/>
    </location>
</feature>
<evidence type="ECO:0000256" key="9">
    <source>
        <dbReference type="ARBA" id="ARBA00022777"/>
    </source>
</evidence>
<reference evidence="18" key="1">
    <citation type="submission" date="2020-11" db="EMBL/GenBank/DDBJ databases">
        <title>Nocardioides sp. CBS4Y-1, whole genome shotgun sequence.</title>
        <authorList>
            <person name="Tuo L."/>
        </authorList>
    </citation>
    <scope>NUCLEOTIDE SEQUENCE</scope>
    <source>
        <strain evidence="18">CBS4Y-1</strain>
    </source>
</reference>
<keyword evidence="13 15" id="KW-0472">Membrane</keyword>
<evidence type="ECO:0000256" key="8">
    <source>
        <dbReference type="ARBA" id="ARBA00022741"/>
    </source>
</evidence>
<dbReference type="PRINTS" id="PR00344">
    <property type="entry name" value="BCTRLSENSOR"/>
</dbReference>
<dbReference type="InterPro" id="IPR004358">
    <property type="entry name" value="Sig_transdc_His_kin-like_C"/>
</dbReference>
<comment type="caution">
    <text evidence="18">The sequence shown here is derived from an EMBL/GenBank/DDBJ whole genome shotgun (WGS) entry which is preliminary data.</text>
</comment>
<keyword evidence="8" id="KW-0547">Nucleotide-binding</keyword>
<keyword evidence="6" id="KW-0808">Transferase</keyword>
<keyword evidence="5 14" id="KW-0597">Phosphoprotein</keyword>
<evidence type="ECO:0000256" key="12">
    <source>
        <dbReference type="ARBA" id="ARBA00023012"/>
    </source>
</evidence>
<dbReference type="PANTHER" id="PTHR45339">
    <property type="entry name" value="HYBRID SIGNAL TRANSDUCTION HISTIDINE KINASE J"/>
    <property type="match status" value="1"/>
</dbReference>
<dbReference type="PROSITE" id="PS50109">
    <property type="entry name" value="HIS_KIN"/>
    <property type="match status" value="1"/>
</dbReference>
<dbReference type="SMART" id="SM00387">
    <property type="entry name" value="HATPase_c"/>
    <property type="match status" value="1"/>
</dbReference>
<keyword evidence="12" id="KW-0902">Two-component regulatory system</keyword>
<evidence type="ECO:0000256" key="7">
    <source>
        <dbReference type="ARBA" id="ARBA00022692"/>
    </source>
</evidence>
<dbReference type="Pfam" id="PF00072">
    <property type="entry name" value="Response_reg"/>
    <property type="match status" value="2"/>
</dbReference>
<evidence type="ECO:0000256" key="11">
    <source>
        <dbReference type="ARBA" id="ARBA00022989"/>
    </source>
</evidence>
<dbReference type="SUPFAM" id="SSF55874">
    <property type="entry name" value="ATPase domain of HSP90 chaperone/DNA topoisomerase II/histidine kinase"/>
    <property type="match status" value="1"/>
</dbReference>
<evidence type="ECO:0000256" key="4">
    <source>
        <dbReference type="ARBA" id="ARBA00022475"/>
    </source>
</evidence>
<dbReference type="GO" id="GO:0000155">
    <property type="term" value="F:phosphorelay sensor kinase activity"/>
    <property type="evidence" value="ECO:0007669"/>
    <property type="project" value="InterPro"/>
</dbReference>
<keyword evidence="19" id="KW-1185">Reference proteome</keyword>
<dbReference type="PANTHER" id="PTHR45339:SF1">
    <property type="entry name" value="HYBRID SIGNAL TRANSDUCTION HISTIDINE KINASE J"/>
    <property type="match status" value="1"/>
</dbReference>
<evidence type="ECO:0000256" key="6">
    <source>
        <dbReference type="ARBA" id="ARBA00022679"/>
    </source>
</evidence>
<evidence type="ECO:0000256" key="14">
    <source>
        <dbReference type="PROSITE-ProRule" id="PRU00169"/>
    </source>
</evidence>
<comment type="subcellular location">
    <subcellularLocation>
        <location evidence="2">Cell membrane</location>
        <topology evidence="2">Multi-pass membrane protein</topology>
    </subcellularLocation>
</comment>
<dbReference type="SMART" id="SM00388">
    <property type="entry name" value="HisKA"/>
    <property type="match status" value="1"/>
</dbReference>
<evidence type="ECO:0000259" key="17">
    <source>
        <dbReference type="PROSITE" id="PS50110"/>
    </source>
</evidence>
<keyword evidence="4" id="KW-1003">Cell membrane</keyword>
<feature type="domain" description="Response regulatory" evidence="17">
    <location>
        <begin position="588"/>
        <end position="704"/>
    </location>
</feature>
<evidence type="ECO:0000256" key="3">
    <source>
        <dbReference type="ARBA" id="ARBA00012438"/>
    </source>
</evidence>
<evidence type="ECO:0000313" key="18">
    <source>
        <dbReference type="EMBL" id="MBF4160244.1"/>
    </source>
</evidence>
<dbReference type="InterPro" id="IPR011006">
    <property type="entry name" value="CheY-like_superfamily"/>
</dbReference>
<feature type="transmembrane region" description="Helical" evidence="15">
    <location>
        <begin position="102"/>
        <end position="124"/>
    </location>
</feature>
<feature type="transmembrane region" description="Helical" evidence="15">
    <location>
        <begin position="167"/>
        <end position="188"/>
    </location>
</feature>
<dbReference type="SUPFAM" id="SSF52172">
    <property type="entry name" value="CheY-like"/>
    <property type="match status" value="2"/>
</dbReference>
<dbReference type="CDD" id="cd00082">
    <property type="entry name" value="HisKA"/>
    <property type="match status" value="1"/>
</dbReference>
<dbReference type="Gene3D" id="3.40.50.2300">
    <property type="match status" value="2"/>
</dbReference>
<dbReference type="InterPro" id="IPR003594">
    <property type="entry name" value="HATPase_dom"/>
</dbReference>
<feature type="transmembrane region" description="Helical" evidence="15">
    <location>
        <begin position="41"/>
        <end position="60"/>
    </location>
</feature>
<comment type="catalytic activity">
    <reaction evidence="1">
        <text>ATP + protein L-histidine = ADP + protein N-phospho-L-histidine.</text>
        <dbReference type="EC" id="2.7.13.3"/>
    </reaction>
</comment>
<dbReference type="Pfam" id="PF00512">
    <property type="entry name" value="HisKA"/>
    <property type="match status" value="1"/>
</dbReference>
<gene>
    <name evidence="18" type="ORF">ISG29_00975</name>
</gene>
<dbReference type="InterPro" id="IPR036890">
    <property type="entry name" value="HATPase_C_sf"/>
</dbReference>
<sequence>MDGTGGLSSWRQASRAAVATSALGVLTVVAFVDSATGRAGYGYDAAYLTVVAGAGLVALSHTRSMRGPLRPLGWLITAGLFSDALGELIWYCYYWTSGEPDISIADAAYLLAYPLVGAALWRVLREAERGLVRLDSLLDSATIVVVSVLVVWELSVRGIVQDDSLGLATRLVWAAYPMLDAVLIGLALRVLTVEPARSSLGVPLAVGVGAWMGSDLGYLLLPGGTLSDAAMDVGWMAGSLLMAWGLTRAAVDPAARSARAPSPAALEVRVVVAIVPLLIPTLILAAHPTGDRSDVVATAVAMVVLVVFAFVRTRALLREQERTRVELEHARDGALEASRAKSAFLATMSHEIRTPMNGVIGLTGLLRSTELDPRQEEYVAGLQAAGETLLGIINDVLDFSKVEAGAVEIEVVDFDVVQLIEDVAALVAGAARARDLELLAYVAPDVPSTLRGDPTRIRQVLLNLASNAVKFTHSGDVVVSVHLDGQVDATTTAVRFEVRDTGIGIAPDHVERLFEAFTQADSSTTRKYGGTGLGLAISTRLTEAMGGRIGVDSEPGAGSTFSFVLPLETSGGAVAAAEPAGEALLGRRALVVDDNTTNLMVLDGQLGAWGMEVATAGSGHDALARLRAGAQVDVLLLDLCMPGMDGLELARAVRDDPDLAPVPMLLLTSDPDVDAVESTSAGIRAVLTKPLQMSRLRALILQEVLGTAPREDGAWVASPDGAERASDPSPAQPLLALVVEDNEVNQIVAEGILRALGFDVLLRDDGQQALDLLADQAVDVVLMDCQMPVLDGYAATRVLREREATDPTGRRTPVVAMTASVTEGERERCADAGMDDFVAKPVRPGELRTALERWVQAGTGS</sequence>
<dbReference type="InterPro" id="IPR005467">
    <property type="entry name" value="His_kinase_dom"/>
</dbReference>
<keyword evidence="11 15" id="KW-1133">Transmembrane helix</keyword>
<dbReference type="PROSITE" id="PS50110">
    <property type="entry name" value="RESPONSE_REGULATORY"/>
    <property type="match status" value="2"/>
</dbReference>
<feature type="transmembrane region" description="Helical" evidence="15">
    <location>
        <begin position="200"/>
        <end position="221"/>
    </location>
</feature>
<dbReference type="EC" id="2.7.13.3" evidence="3"/>
<dbReference type="Gene3D" id="1.10.287.130">
    <property type="match status" value="1"/>
</dbReference>
<evidence type="ECO:0000256" key="13">
    <source>
        <dbReference type="ARBA" id="ARBA00023136"/>
    </source>
</evidence>
<dbReference type="SUPFAM" id="SSF47384">
    <property type="entry name" value="Homodimeric domain of signal transducing histidine kinase"/>
    <property type="match status" value="1"/>
</dbReference>
<dbReference type="AlphaFoldDB" id="A0A930UXK8"/>
<dbReference type="InterPro" id="IPR036097">
    <property type="entry name" value="HisK_dim/P_sf"/>
</dbReference>
<feature type="modified residue" description="4-aspartylphosphate" evidence="14">
    <location>
        <position position="784"/>
    </location>
</feature>
<feature type="domain" description="Response regulatory" evidence="17">
    <location>
        <begin position="735"/>
        <end position="855"/>
    </location>
</feature>
<keyword evidence="7 15" id="KW-0812">Transmembrane</keyword>
<dbReference type="Pfam" id="PF02518">
    <property type="entry name" value="HATPase_c"/>
    <property type="match status" value="1"/>
</dbReference>
<evidence type="ECO:0000256" key="1">
    <source>
        <dbReference type="ARBA" id="ARBA00000085"/>
    </source>
</evidence>
<dbReference type="InterPro" id="IPR003661">
    <property type="entry name" value="HisK_dim/P_dom"/>
</dbReference>
<feature type="domain" description="Histidine kinase" evidence="16">
    <location>
        <begin position="347"/>
        <end position="569"/>
    </location>
</feature>
<feature type="transmembrane region" description="Helical" evidence="15">
    <location>
        <begin position="263"/>
        <end position="283"/>
    </location>
</feature>
<dbReference type="FunFam" id="3.30.565.10:FF:000078">
    <property type="entry name" value="Two-component sensor histidine kinase"/>
    <property type="match status" value="1"/>
</dbReference>
<keyword evidence="9" id="KW-0418">Kinase</keyword>
<evidence type="ECO:0000256" key="15">
    <source>
        <dbReference type="SAM" id="Phobius"/>
    </source>
</evidence>
<evidence type="ECO:0000313" key="19">
    <source>
        <dbReference type="Proteomes" id="UP000656804"/>
    </source>
</evidence>
<name>A0A930UXK8_9ACTN</name>
<feature type="transmembrane region" description="Helical" evidence="15">
    <location>
        <begin position="16"/>
        <end position="35"/>
    </location>
</feature>
<dbReference type="FunFam" id="1.10.287.130:FF:000003">
    <property type="entry name" value="Histidine kinase"/>
    <property type="match status" value="1"/>
</dbReference>
<dbReference type="Gene3D" id="3.30.565.10">
    <property type="entry name" value="Histidine kinase-like ATPase, C-terminal domain"/>
    <property type="match status" value="1"/>
</dbReference>
<dbReference type="CDD" id="cd17546">
    <property type="entry name" value="REC_hyHK_CKI1_RcsC-like"/>
    <property type="match status" value="2"/>
</dbReference>